<dbReference type="FunFam" id="3.40.630.10:FF:000074">
    <property type="entry name" value="Peptide hydrolase"/>
    <property type="match status" value="1"/>
</dbReference>
<dbReference type="PANTHER" id="PTHR12283">
    <property type="entry name" value="GLUTAMINYL-PEPTIDE CYCLOTRANSFERASE"/>
    <property type="match status" value="1"/>
</dbReference>
<feature type="signal peptide" evidence="3">
    <location>
        <begin position="1"/>
        <end position="18"/>
    </location>
</feature>
<keyword evidence="3" id="KW-0378">Hydrolase</keyword>
<dbReference type="RefSeq" id="XP_013341925.1">
    <property type="nucleotide sequence ID" value="XM_013486471.1"/>
</dbReference>
<dbReference type="SUPFAM" id="SSF53187">
    <property type="entry name" value="Zn-dependent exopeptidases"/>
    <property type="match status" value="1"/>
</dbReference>
<evidence type="ECO:0000256" key="3">
    <source>
        <dbReference type="RuleBase" id="RU361240"/>
    </source>
</evidence>
<dbReference type="Proteomes" id="UP000030641">
    <property type="component" value="Unassembled WGS sequence"/>
</dbReference>
<evidence type="ECO:0000313" key="6">
    <source>
        <dbReference type="Proteomes" id="UP000030641"/>
    </source>
</evidence>
<dbReference type="InterPro" id="IPR007484">
    <property type="entry name" value="Peptidase_M28"/>
</dbReference>
<dbReference type="GO" id="GO:0008270">
    <property type="term" value="F:zinc ion binding"/>
    <property type="evidence" value="ECO:0007669"/>
    <property type="project" value="TreeGrafter"/>
</dbReference>
<dbReference type="GO" id="GO:0006508">
    <property type="term" value="P:proteolysis"/>
    <property type="evidence" value="ECO:0007669"/>
    <property type="project" value="UniProtKB-KW"/>
</dbReference>
<dbReference type="GO" id="GO:0008233">
    <property type="term" value="F:peptidase activity"/>
    <property type="evidence" value="ECO:0007669"/>
    <property type="project" value="UniProtKB-KW"/>
</dbReference>
<sequence>MIISRLAGLLGLLAGAAAYKALSDDSLRSIADPADDFDIQHGALLAPILQPRVPGTPGSTAVLNHFVDFFQKSLPEWELTFQNSSSKTPISGDQETPFVNLIATRDPPWTDEGHVGRLALVAHYDSKIDPPGFIGAIDSAAPCAMLMHAARSLDAALTAKWKHMEDEGESELEEASGVQIILLDGEEAFKVWTHDDSIYGARSLAEEWEQTMHPATSTYRTPLDAIDLFVLLDLLGSANPTVPSFFKTTHWAYSNMANVESRLRSLKQLETSSKNPFLREANKKESDRWLGGAIEDDHLPFQARGVDILHMIPAPFPNVWHTMADDGEHLDIPTVKDWAKIVTAFTAEWMELDGYLLPPKKRSPVPEMDRTEL</sequence>
<dbReference type="CDD" id="cd03880">
    <property type="entry name" value="M28_QC_like"/>
    <property type="match status" value="1"/>
</dbReference>
<dbReference type="Gene3D" id="3.40.630.10">
    <property type="entry name" value="Zn peptidases"/>
    <property type="match status" value="1"/>
</dbReference>
<keyword evidence="6" id="KW-1185">Reference proteome</keyword>
<dbReference type="PANTHER" id="PTHR12283:SF6">
    <property type="entry name" value="GLUTAMINYL-PEPTIDE CYCLOTRANSFERASE-RELATED"/>
    <property type="match status" value="1"/>
</dbReference>
<name>A0A074Z2V6_AURSE</name>
<dbReference type="InterPro" id="IPR037457">
    <property type="entry name" value="M28_QC"/>
</dbReference>
<dbReference type="InterPro" id="IPR040234">
    <property type="entry name" value="QC/QCL"/>
</dbReference>
<gene>
    <name evidence="5" type="ORF">AUEXF2481DRAFT_110146</name>
</gene>
<evidence type="ECO:0000259" key="4">
    <source>
        <dbReference type="Pfam" id="PF04389"/>
    </source>
</evidence>
<feature type="domain" description="Peptidase M28" evidence="4">
    <location>
        <begin position="116"/>
        <end position="345"/>
    </location>
</feature>
<dbReference type="HOGENOM" id="CLU_045003_0_0_1"/>
<organism evidence="5 6">
    <name type="scientific">Aureobasidium subglaciale (strain EXF-2481)</name>
    <name type="common">Aureobasidium pullulans var. subglaciale</name>
    <dbReference type="NCBI Taxonomy" id="1043005"/>
    <lineage>
        <taxon>Eukaryota</taxon>
        <taxon>Fungi</taxon>
        <taxon>Dikarya</taxon>
        <taxon>Ascomycota</taxon>
        <taxon>Pezizomycotina</taxon>
        <taxon>Dothideomycetes</taxon>
        <taxon>Dothideomycetidae</taxon>
        <taxon>Dothideales</taxon>
        <taxon>Saccotheciaceae</taxon>
        <taxon>Aureobasidium</taxon>
    </lineage>
</organism>
<evidence type="ECO:0000256" key="2">
    <source>
        <dbReference type="ARBA" id="ARBA00023315"/>
    </source>
</evidence>
<dbReference type="AlphaFoldDB" id="A0A074Z2V6"/>
<keyword evidence="3" id="KW-0645">Protease</keyword>
<dbReference type="EC" id="3.4.-.-" evidence="3"/>
<dbReference type="InParanoid" id="A0A074Z2V6"/>
<evidence type="ECO:0000313" key="5">
    <source>
        <dbReference type="EMBL" id="KEQ93396.1"/>
    </source>
</evidence>
<dbReference type="FunCoup" id="A0A074Z2V6">
    <property type="interactions" value="145"/>
</dbReference>
<dbReference type="OMA" id="THWAYQK"/>
<dbReference type="Pfam" id="PF04389">
    <property type="entry name" value="Peptidase_M28"/>
    <property type="match status" value="1"/>
</dbReference>
<dbReference type="OrthoDB" id="3907302at2759"/>
<comment type="similarity">
    <text evidence="3">Belongs to the peptidase M28 family.</text>
</comment>
<proteinExistence type="inferred from homology"/>
<keyword evidence="3" id="KW-0862">Zinc</keyword>
<dbReference type="STRING" id="1043005.A0A074Z2V6"/>
<accession>A0A074Z2V6</accession>
<keyword evidence="2" id="KW-0012">Acyltransferase</keyword>
<dbReference type="GeneID" id="25361872"/>
<keyword evidence="3" id="KW-0479">Metal-binding</keyword>
<reference evidence="5 6" key="1">
    <citation type="journal article" date="2014" name="BMC Genomics">
        <title>Genome sequencing of four Aureobasidium pullulans varieties: biotechnological potential, stress tolerance, and description of new species.</title>
        <authorList>
            <person name="Gostin Ar C."/>
            <person name="Ohm R.A."/>
            <person name="Kogej T."/>
            <person name="Sonjak S."/>
            <person name="Turk M."/>
            <person name="Zajc J."/>
            <person name="Zalar P."/>
            <person name="Grube M."/>
            <person name="Sun H."/>
            <person name="Han J."/>
            <person name="Sharma A."/>
            <person name="Chiniquy J."/>
            <person name="Ngan C.Y."/>
            <person name="Lipzen A."/>
            <person name="Barry K."/>
            <person name="Grigoriev I.V."/>
            <person name="Gunde-Cimerman N."/>
        </authorList>
    </citation>
    <scope>NUCLEOTIDE SEQUENCE [LARGE SCALE GENOMIC DNA]</scope>
    <source>
        <strain evidence="5 6">EXF-2481</strain>
    </source>
</reference>
<feature type="chain" id="PRO_5005104560" description="Peptide hydrolase" evidence="3">
    <location>
        <begin position="19"/>
        <end position="373"/>
    </location>
</feature>
<keyword evidence="1" id="KW-0808">Transferase</keyword>
<protein>
    <recommendedName>
        <fullName evidence="3">Peptide hydrolase</fullName>
        <ecNumber evidence="3">3.4.-.-</ecNumber>
    </recommendedName>
</protein>
<dbReference type="GO" id="GO:0016603">
    <property type="term" value="F:glutaminyl-peptide cyclotransferase activity"/>
    <property type="evidence" value="ECO:0007669"/>
    <property type="project" value="InterPro"/>
</dbReference>
<evidence type="ECO:0000256" key="1">
    <source>
        <dbReference type="ARBA" id="ARBA00022679"/>
    </source>
</evidence>
<dbReference type="EMBL" id="KL584766">
    <property type="protein sequence ID" value="KEQ93396.1"/>
    <property type="molecule type" value="Genomic_DNA"/>
</dbReference>
<keyword evidence="3" id="KW-0732">Signal</keyword>